<dbReference type="Pfam" id="PF01464">
    <property type="entry name" value="SLT"/>
    <property type="match status" value="1"/>
</dbReference>
<evidence type="ECO:0000313" key="2">
    <source>
        <dbReference type="EMBL" id="UTY33057.1"/>
    </source>
</evidence>
<evidence type="ECO:0000259" key="1">
    <source>
        <dbReference type="PROSITE" id="PS51782"/>
    </source>
</evidence>
<feature type="domain" description="LysM" evidence="1">
    <location>
        <begin position="394"/>
        <end position="438"/>
    </location>
</feature>
<dbReference type="Proteomes" id="UP001058682">
    <property type="component" value="Chromosome"/>
</dbReference>
<dbReference type="EMBL" id="CP038804">
    <property type="protein sequence ID" value="UTY33057.1"/>
    <property type="molecule type" value="Genomic_DNA"/>
</dbReference>
<dbReference type="CDD" id="cd00118">
    <property type="entry name" value="LysM"/>
    <property type="match status" value="2"/>
</dbReference>
<gene>
    <name evidence="2" type="ORF">E4N74_02805</name>
</gene>
<dbReference type="Pfam" id="PF01476">
    <property type="entry name" value="LysM"/>
    <property type="match status" value="2"/>
</dbReference>
<dbReference type="CDD" id="cd16894">
    <property type="entry name" value="MltD-like"/>
    <property type="match status" value="1"/>
</dbReference>
<accession>A0AAE9MUD7</accession>
<evidence type="ECO:0000313" key="3">
    <source>
        <dbReference type="Proteomes" id="UP001058682"/>
    </source>
</evidence>
<dbReference type="PANTHER" id="PTHR33734">
    <property type="entry name" value="LYSM DOMAIN-CONTAINING GPI-ANCHORED PROTEIN 2"/>
    <property type="match status" value="1"/>
</dbReference>
<dbReference type="GO" id="GO:0008932">
    <property type="term" value="F:lytic endotransglycosylase activity"/>
    <property type="evidence" value="ECO:0007669"/>
    <property type="project" value="TreeGrafter"/>
</dbReference>
<dbReference type="InterPro" id="IPR023346">
    <property type="entry name" value="Lysozyme-like_dom_sf"/>
</dbReference>
<dbReference type="Gene3D" id="3.10.350.10">
    <property type="entry name" value="LysM domain"/>
    <property type="match status" value="2"/>
</dbReference>
<dbReference type="PANTHER" id="PTHR33734:SF22">
    <property type="entry name" value="MEMBRANE-BOUND LYTIC MUREIN TRANSGLYCOSYLASE D"/>
    <property type="match status" value="1"/>
</dbReference>
<proteinExistence type="predicted"/>
<reference evidence="2" key="1">
    <citation type="submission" date="2019-04" db="EMBL/GenBank/DDBJ databases">
        <title>Whole genome sequencing of oral phylogroup 2 treponemes.</title>
        <authorList>
            <person name="Chan Y."/>
            <person name="Zeng H.H."/>
            <person name="Yu X.L."/>
            <person name="Leung W.K."/>
            <person name="Watt R.M."/>
        </authorList>
    </citation>
    <scope>NUCLEOTIDE SEQUENCE</scope>
    <source>
        <strain evidence="2">OMZ 835</strain>
    </source>
</reference>
<organism evidence="2 3">
    <name type="scientific">Treponema putidum</name>
    <dbReference type="NCBI Taxonomy" id="221027"/>
    <lineage>
        <taxon>Bacteria</taxon>
        <taxon>Pseudomonadati</taxon>
        <taxon>Spirochaetota</taxon>
        <taxon>Spirochaetia</taxon>
        <taxon>Spirochaetales</taxon>
        <taxon>Treponemataceae</taxon>
        <taxon>Treponema</taxon>
    </lineage>
</organism>
<dbReference type="PROSITE" id="PS51782">
    <property type="entry name" value="LYSM"/>
    <property type="match status" value="2"/>
</dbReference>
<feature type="domain" description="LysM" evidence="1">
    <location>
        <begin position="328"/>
        <end position="372"/>
    </location>
</feature>
<name>A0AAE9MUD7_9SPIR</name>
<dbReference type="SUPFAM" id="SSF53955">
    <property type="entry name" value="Lysozyme-like"/>
    <property type="match status" value="1"/>
</dbReference>
<protein>
    <submittedName>
        <fullName evidence="2">LysM peptidoglycan-binding domain-containing protein</fullName>
    </submittedName>
</protein>
<dbReference type="InterPro" id="IPR018392">
    <property type="entry name" value="LysM"/>
</dbReference>
<dbReference type="AlphaFoldDB" id="A0AAE9MUD7"/>
<dbReference type="SUPFAM" id="SSF54106">
    <property type="entry name" value="LysM domain"/>
    <property type="match status" value="2"/>
</dbReference>
<sequence>MGMGRYLLRRKNLVKIRLFFIVSVFFSLDLIHSASLNFTRDEPVELWQYNKTSLSYNRQKSLHGTVIVSSKYPLIEKFRTRYLNEDGLRYLEAIMQKSIPYRNFIIEELRRENLPPELLFLPVIESGFSPKAVSKSGAVGIWQFMRNSIGGYDIHIDEWIDERRDPWKTSAAAVKKLKWNYNYYNDWYLALAAYNCGVGALDKAIKKAGSRNYWYLVENKFLKTETSLYVAKFLAIAEILMQSEKYGIDWGEALDYQATDVIPIRRSVDIVLIAEKINADTELFSALNPSLKFNITPPNVKYNLRIPLEYKDAVQDLLEKNTLLIKYYSYKIKSGDTLYALSKHYGVSVKSIMNYNPNVKPSALKIGQVIKIPALKTVASYRNRKDDQNVEFTDVYVIKKGDTLWSIALKYNIQVETLAEKNGIEVNSVLSLGQKLKVPIIN</sequence>
<dbReference type="InterPro" id="IPR036779">
    <property type="entry name" value="LysM_dom_sf"/>
</dbReference>
<dbReference type="Gene3D" id="1.10.530.10">
    <property type="match status" value="1"/>
</dbReference>
<dbReference type="InterPro" id="IPR008258">
    <property type="entry name" value="Transglycosylase_SLT_dom_1"/>
</dbReference>
<dbReference type="SMART" id="SM00257">
    <property type="entry name" value="LysM"/>
    <property type="match status" value="2"/>
</dbReference>